<dbReference type="InterPro" id="IPR003829">
    <property type="entry name" value="Pirin_N_dom"/>
</dbReference>
<dbReference type="InterPro" id="IPR008778">
    <property type="entry name" value="Pirin_C_dom"/>
</dbReference>
<feature type="domain" description="Pirin C-terminal" evidence="5">
    <location>
        <begin position="183"/>
        <end position="288"/>
    </location>
</feature>
<comment type="similarity">
    <text evidence="1 3">Belongs to the pirin family.</text>
</comment>
<dbReference type="Gene3D" id="2.60.120.10">
    <property type="entry name" value="Jelly Rolls"/>
    <property type="match status" value="2"/>
</dbReference>
<dbReference type="EMBL" id="VTTN01000004">
    <property type="protein sequence ID" value="KAA0596023.1"/>
    <property type="molecule type" value="Genomic_DNA"/>
</dbReference>
<dbReference type="Pfam" id="PF05726">
    <property type="entry name" value="Pirin_C"/>
    <property type="match status" value="1"/>
</dbReference>
<dbReference type="Proteomes" id="UP000324927">
    <property type="component" value="Unassembled WGS sequence"/>
</dbReference>
<evidence type="ECO:0000313" key="7">
    <source>
        <dbReference type="Proteomes" id="UP000324927"/>
    </source>
</evidence>
<dbReference type="InterPro" id="IPR012093">
    <property type="entry name" value="Pirin"/>
</dbReference>
<dbReference type="InterPro" id="IPR014710">
    <property type="entry name" value="RmlC-like_jellyroll"/>
</dbReference>
<feature type="domain" description="Pirin N-terminal" evidence="4">
    <location>
        <begin position="45"/>
        <end position="129"/>
    </location>
</feature>
<dbReference type="PANTHER" id="PTHR13903">
    <property type="entry name" value="PIRIN-RELATED"/>
    <property type="match status" value="1"/>
</dbReference>
<accession>A0A5A9GNP7</accession>
<evidence type="ECO:0000256" key="3">
    <source>
        <dbReference type="RuleBase" id="RU003457"/>
    </source>
</evidence>
<feature type="binding site" evidence="2">
    <location>
        <position position="112"/>
    </location>
    <ligand>
        <name>Fe cation</name>
        <dbReference type="ChEBI" id="CHEBI:24875"/>
    </ligand>
</feature>
<gene>
    <name evidence="6" type="ORF">FZ942_12545</name>
</gene>
<dbReference type="CDD" id="cd02247">
    <property type="entry name" value="cupin_pirin_C"/>
    <property type="match status" value="1"/>
</dbReference>
<reference evidence="6 7" key="1">
    <citation type="submission" date="2019-08" db="EMBL/GenBank/DDBJ databases">
        <authorList>
            <person name="Grouzdev D."/>
            <person name="Tikhonova E."/>
            <person name="Kravchenko I."/>
        </authorList>
    </citation>
    <scope>NUCLEOTIDE SEQUENCE [LARGE SCALE GENOMIC DNA]</scope>
    <source>
        <strain evidence="6 7">59b</strain>
    </source>
</reference>
<dbReference type="PIRSF" id="PIRSF006232">
    <property type="entry name" value="Pirin"/>
    <property type="match status" value="1"/>
</dbReference>
<sequence length="292" mass="31052">MDGATNTEISVVNFQRIGKISSGVMHNIGTGFSARHFSEEMFEGGMDPLLMVDHFVMTGPTFEPHLHAGISAVTMMFEDSKGTFLSRDTLGHNIELKAGDLYWLAAASGAAHEEKPVANSRIHALQVFVNLPERLKKCPARSLQVSAGDMPTITGEGHRVRVVLGVSGGIGGETGTPEEMTMLDGFLTAGGRFSHELPEGRQAWIYAVSGSVTVVVEGEERVLQAGAATTVEAGSATGIVLGADDPSHFVLMAGKPIHETFVKYGPLVMSTADDVRRTLADFAKGKFGRIPA</sequence>
<keyword evidence="7" id="KW-1185">Reference proteome</keyword>
<dbReference type="GO" id="GO:0046872">
    <property type="term" value="F:metal ion binding"/>
    <property type="evidence" value="ECO:0007669"/>
    <property type="project" value="UniProtKB-KW"/>
</dbReference>
<comment type="caution">
    <text evidence="6">The sequence shown here is derived from an EMBL/GenBank/DDBJ whole genome shotgun (WGS) entry which is preliminary data.</text>
</comment>
<feature type="binding site" evidence="2">
    <location>
        <position position="67"/>
    </location>
    <ligand>
        <name>Fe cation</name>
        <dbReference type="ChEBI" id="CHEBI:24875"/>
    </ligand>
</feature>
<proteinExistence type="inferred from homology"/>
<evidence type="ECO:0000313" key="6">
    <source>
        <dbReference type="EMBL" id="KAA0596023.1"/>
    </source>
</evidence>
<feature type="binding site" evidence="2">
    <location>
        <position position="114"/>
    </location>
    <ligand>
        <name>Fe cation</name>
        <dbReference type="ChEBI" id="CHEBI:24875"/>
    </ligand>
</feature>
<dbReference type="AlphaFoldDB" id="A0A5A9GNP7"/>
<dbReference type="InterPro" id="IPR011051">
    <property type="entry name" value="RmlC_Cupin_sf"/>
</dbReference>
<protein>
    <submittedName>
        <fullName evidence="6">Pirin family protein</fullName>
    </submittedName>
</protein>
<organism evidence="6 7">
    <name type="scientific">Azospirillum lipoferum</name>
    <dbReference type="NCBI Taxonomy" id="193"/>
    <lineage>
        <taxon>Bacteria</taxon>
        <taxon>Pseudomonadati</taxon>
        <taxon>Pseudomonadota</taxon>
        <taxon>Alphaproteobacteria</taxon>
        <taxon>Rhodospirillales</taxon>
        <taxon>Azospirillaceae</taxon>
        <taxon>Azospirillum</taxon>
    </lineage>
</organism>
<evidence type="ECO:0000259" key="4">
    <source>
        <dbReference type="Pfam" id="PF02678"/>
    </source>
</evidence>
<evidence type="ECO:0000259" key="5">
    <source>
        <dbReference type="Pfam" id="PF05726"/>
    </source>
</evidence>
<dbReference type="OrthoDB" id="9780903at2"/>
<dbReference type="PANTHER" id="PTHR13903:SF8">
    <property type="entry name" value="PIRIN"/>
    <property type="match status" value="1"/>
</dbReference>
<feature type="binding site" evidence="2">
    <location>
        <position position="65"/>
    </location>
    <ligand>
        <name>Fe cation</name>
        <dbReference type="ChEBI" id="CHEBI:24875"/>
    </ligand>
</feature>
<dbReference type="SUPFAM" id="SSF51182">
    <property type="entry name" value="RmlC-like cupins"/>
    <property type="match status" value="1"/>
</dbReference>
<evidence type="ECO:0000256" key="2">
    <source>
        <dbReference type="PIRSR" id="PIRSR006232-1"/>
    </source>
</evidence>
<dbReference type="Pfam" id="PF02678">
    <property type="entry name" value="Pirin"/>
    <property type="match status" value="1"/>
</dbReference>
<evidence type="ECO:0000256" key="1">
    <source>
        <dbReference type="ARBA" id="ARBA00008416"/>
    </source>
</evidence>
<name>A0A5A9GNP7_AZOLI</name>
<keyword evidence="2" id="KW-0479">Metal-binding</keyword>
<keyword evidence="2" id="KW-0408">Iron</keyword>
<comment type="cofactor">
    <cofactor evidence="2">
        <name>Fe cation</name>
        <dbReference type="ChEBI" id="CHEBI:24875"/>
    </cofactor>
    <text evidence="2">Binds 1 Fe cation per subunit.</text>
</comment>